<reference evidence="1" key="1">
    <citation type="submission" date="2015-04" db="EMBL/GenBank/DDBJ databases">
        <authorList>
            <person name="Syromyatnikov M.Y."/>
            <person name="Popov V.N."/>
        </authorList>
    </citation>
    <scope>NUCLEOTIDE SEQUENCE</scope>
    <source>
        <strain evidence="1">MO-1</strain>
    </source>
</reference>
<dbReference type="AlphaFoldDB" id="A0A1S7LME8"/>
<gene>
    <name evidence="1" type="ORF">MAGMO_3209</name>
</gene>
<dbReference type="EMBL" id="LO017727">
    <property type="protein sequence ID" value="CRH07349.1"/>
    <property type="molecule type" value="Genomic_DNA"/>
</dbReference>
<organism evidence="1">
    <name type="scientific">Magnetococcus massalia (strain MO-1)</name>
    <dbReference type="NCBI Taxonomy" id="451514"/>
    <lineage>
        <taxon>Bacteria</taxon>
        <taxon>Pseudomonadati</taxon>
        <taxon>Pseudomonadota</taxon>
        <taxon>Magnetococcia</taxon>
        <taxon>Magnetococcales</taxon>
        <taxon>Magnetococcaceae</taxon>
        <taxon>Magnetococcus</taxon>
    </lineage>
</organism>
<name>A0A1S7LME8_MAGMO</name>
<evidence type="ECO:0000313" key="1">
    <source>
        <dbReference type="EMBL" id="CRH07349.1"/>
    </source>
</evidence>
<protein>
    <submittedName>
        <fullName evidence="1">Uncharacterized protein</fullName>
    </submittedName>
</protein>
<proteinExistence type="predicted"/>
<accession>A0A1S7LME8</accession>
<sequence length="115" mass="13379">MFTDPYWANANVAGLTIACEEEHSESAQTLALWLLTHDLRPIDNGLIKRILSLVAEQGCSNEEPSLDSVREMLKTIRQARPEWWGETPREYKWDQRLQRLDALSRHTLRAQQHEP</sequence>